<name>A0ABP7XBN6_9ACTN</name>
<dbReference type="Pfam" id="PF22551">
    <property type="entry name" value="TY-Chap1"/>
    <property type="match status" value="1"/>
</dbReference>
<comment type="caution">
    <text evidence="2">The sequence shown here is derived from an EMBL/GenBank/DDBJ whole genome shotgun (WGS) entry which is preliminary data.</text>
</comment>
<gene>
    <name evidence="2" type="ORF">GCM10022215_05970</name>
</gene>
<dbReference type="InterPro" id="IPR054343">
    <property type="entry name" value="TY-Chap_M"/>
</dbReference>
<evidence type="ECO:0000313" key="2">
    <source>
        <dbReference type="EMBL" id="GAA4110671.1"/>
    </source>
</evidence>
<accession>A0ABP7XBN6</accession>
<keyword evidence="3" id="KW-1185">Reference proteome</keyword>
<evidence type="ECO:0000259" key="1">
    <source>
        <dbReference type="Pfam" id="PF22551"/>
    </source>
</evidence>
<protein>
    <recommendedName>
        <fullName evidence="1">TY-Chap central domain-containing protein</fullName>
    </recommendedName>
</protein>
<dbReference type="EMBL" id="BAAAZH010000005">
    <property type="protein sequence ID" value="GAA4110671.1"/>
    <property type="molecule type" value="Genomic_DNA"/>
</dbReference>
<feature type="domain" description="TY-Chap central" evidence="1">
    <location>
        <begin position="136"/>
        <end position="264"/>
    </location>
</feature>
<reference evidence="3" key="1">
    <citation type="journal article" date="2019" name="Int. J. Syst. Evol. Microbiol.">
        <title>The Global Catalogue of Microorganisms (GCM) 10K type strain sequencing project: providing services to taxonomists for standard genome sequencing and annotation.</title>
        <authorList>
            <consortium name="The Broad Institute Genomics Platform"/>
            <consortium name="The Broad Institute Genome Sequencing Center for Infectious Disease"/>
            <person name="Wu L."/>
            <person name="Ma J."/>
        </authorList>
    </citation>
    <scope>NUCLEOTIDE SEQUENCE [LARGE SCALE GENOMIC DNA]</scope>
    <source>
        <strain evidence="3">JCM 16703</strain>
    </source>
</reference>
<evidence type="ECO:0000313" key="3">
    <source>
        <dbReference type="Proteomes" id="UP001501495"/>
    </source>
</evidence>
<dbReference type="RefSeq" id="WP_344731730.1">
    <property type="nucleotide sequence ID" value="NZ_BAAAZH010000005.1"/>
</dbReference>
<sequence>MDPTSGAPHGSEPEEAAWRLFEMRLAAFVSTLSDPADRLDLHPPGAEDDAVLRIAAGARGPEEAATIAAMITRTVRHDLALPHPSLLTAAASGPAAAGLAVLGLADRWSVGADAVDAPPGGGPAGPGAESDLRTRVLDHVRGVDTGAHLDDDGDIRFTYRGLVATHGEIGGYLRVPEHEPVPVIGLFSVLMHSVADPQADAELNRLNRSYRWSRWVRYGEHVVQELAVPAVPFDPVLLDTLTAVFFSDLVHVCVDLADRVGGVLTD</sequence>
<proteinExistence type="predicted"/>
<dbReference type="Proteomes" id="UP001501495">
    <property type="component" value="Unassembled WGS sequence"/>
</dbReference>
<organism evidence="2 3">
    <name type="scientific">Nocardioides fonticola</name>
    <dbReference type="NCBI Taxonomy" id="450363"/>
    <lineage>
        <taxon>Bacteria</taxon>
        <taxon>Bacillati</taxon>
        <taxon>Actinomycetota</taxon>
        <taxon>Actinomycetes</taxon>
        <taxon>Propionibacteriales</taxon>
        <taxon>Nocardioidaceae</taxon>
        <taxon>Nocardioides</taxon>
    </lineage>
</organism>